<evidence type="ECO:0000256" key="1">
    <source>
        <dbReference type="ARBA" id="ARBA00022448"/>
    </source>
</evidence>
<dbReference type="InterPro" id="IPR026816">
    <property type="entry name" value="Flavodoxin_dom"/>
</dbReference>
<dbReference type="PROSITE" id="PS00198">
    <property type="entry name" value="4FE4S_FER_1"/>
    <property type="match status" value="1"/>
</dbReference>
<evidence type="ECO:0000256" key="4">
    <source>
        <dbReference type="ARBA" id="ARBA00022737"/>
    </source>
</evidence>
<protein>
    <submittedName>
        <fullName evidence="9">4Fe-4S binding protein</fullName>
    </submittedName>
</protein>
<evidence type="ECO:0000256" key="3">
    <source>
        <dbReference type="ARBA" id="ARBA00022723"/>
    </source>
</evidence>
<reference evidence="9" key="1">
    <citation type="submission" date="2021-04" db="EMBL/GenBank/DDBJ databases">
        <title>Sinoanaerobacter chloroacetimidivorans sp. nov., an obligate anaerobic bacterium isolated from anaerobic sludge.</title>
        <authorList>
            <person name="Bao Y."/>
        </authorList>
    </citation>
    <scope>NUCLEOTIDE SEQUENCE</scope>
    <source>
        <strain evidence="9">BAD-6</strain>
    </source>
</reference>
<evidence type="ECO:0000256" key="5">
    <source>
        <dbReference type="ARBA" id="ARBA00022982"/>
    </source>
</evidence>
<keyword evidence="6" id="KW-0408">Iron</keyword>
<name>A0A8J7W661_9FIRM</name>
<keyword evidence="3" id="KW-0479">Metal-binding</keyword>
<evidence type="ECO:0000256" key="2">
    <source>
        <dbReference type="ARBA" id="ARBA00022485"/>
    </source>
</evidence>
<dbReference type="RefSeq" id="WP_227019941.1">
    <property type="nucleotide sequence ID" value="NZ_JAGSND010000017.1"/>
</dbReference>
<evidence type="ECO:0000313" key="9">
    <source>
        <dbReference type="EMBL" id="MBR0599808.1"/>
    </source>
</evidence>
<evidence type="ECO:0000256" key="6">
    <source>
        <dbReference type="ARBA" id="ARBA00023004"/>
    </source>
</evidence>
<keyword evidence="7" id="KW-0411">Iron-sulfur</keyword>
<sequence length="276" mass="31089">MNKEILIICESIYNGNTLKLGRSMAGELNCQLVSVRQAENLDVMKYKAVGFGSGIFFARHHPILLDFITKMNFGEQAAFIFSTHGSPILGKYHDPIKKMLIQKGRKIIGEFSSKGYDCTGPFTLVGGGNKGRPNEKDLRRAARFAVSLFPEYKPIDYYHSLSCRNPLREGSPNIYKVNGVEDEEKNVIELKGDLVTVNQNQCTGCGQCVKNCPLSVFELQQQKSSPVRELDCVQCKLCQTYCSSRAIMLHSTWRDSLRVAVRHSKREFVNYDGCLK</sequence>
<organism evidence="9 10">
    <name type="scientific">Sinanaerobacter chloroacetimidivorans</name>
    <dbReference type="NCBI Taxonomy" id="2818044"/>
    <lineage>
        <taxon>Bacteria</taxon>
        <taxon>Bacillati</taxon>
        <taxon>Bacillota</taxon>
        <taxon>Clostridia</taxon>
        <taxon>Peptostreptococcales</taxon>
        <taxon>Anaerovoracaceae</taxon>
        <taxon>Sinanaerobacter</taxon>
    </lineage>
</organism>
<dbReference type="PANTHER" id="PTHR43687">
    <property type="entry name" value="ADENYLYLSULFATE REDUCTASE, BETA SUBUNIT"/>
    <property type="match status" value="1"/>
</dbReference>
<dbReference type="AlphaFoldDB" id="A0A8J7W661"/>
<dbReference type="InterPro" id="IPR050572">
    <property type="entry name" value="Fe-S_Ferredoxin"/>
</dbReference>
<keyword evidence="1" id="KW-0813">Transport</keyword>
<dbReference type="InterPro" id="IPR017896">
    <property type="entry name" value="4Fe4S_Fe-S-bd"/>
</dbReference>
<keyword evidence="10" id="KW-1185">Reference proteome</keyword>
<proteinExistence type="predicted"/>
<dbReference type="SUPFAM" id="SSF54862">
    <property type="entry name" value="4Fe-4S ferredoxins"/>
    <property type="match status" value="1"/>
</dbReference>
<accession>A0A8J7W661</accession>
<keyword evidence="4" id="KW-0677">Repeat</keyword>
<dbReference type="PROSITE" id="PS51379">
    <property type="entry name" value="4FE4S_FER_2"/>
    <property type="match status" value="2"/>
</dbReference>
<feature type="domain" description="4Fe-4S ferredoxin-type" evidence="8">
    <location>
        <begin position="193"/>
        <end position="222"/>
    </location>
</feature>
<dbReference type="Pfam" id="PF12724">
    <property type="entry name" value="Flavodoxin_5"/>
    <property type="match status" value="1"/>
</dbReference>
<gene>
    <name evidence="9" type="ORF">KCX82_18140</name>
</gene>
<dbReference type="PANTHER" id="PTHR43687:SF6">
    <property type="entry name" value="L-ASPARTATE SEMIALDEHYDE SULFURTRANSFERASE IRON-SULFUR SUBUNIT"/>
    <property type="match status" value="1"/>
</dbReference>
<keyword evidence="5" id="KW-0249">Electron transport</keyword>
<comment type="caution">
    <text evidence="9">The sequence shown here is derived from an EMBL/GenBank/DDBJ whole genome shotgun (WGS) entry which is preliminary data.</text>
</comment>
<dbReference type="Gene3D" id="3.40.50.360">
    <property type="match status" value="1"/>
</dbReference>
<dbReference type="EMBL" id="JAGSND010000017">
    <property type="protein sequence ID" value="MBR0599808.1"/>
    <property type="molecule type" value="Genomic_DNA"/>
</dbReference>
<reference evidence="9" key="2">
    <citation type="submission" date="2021-04" db="EMBL/GenBank/DDBJ databases">
        <authorList>
            <person name="Liu J."/>
        </authorList>
    </citation>
    <scope>NUCLEOTIDE SEQUENCE</scope>
    <source>
        <strain evidence="9">BAD-6</strain>
    </source>
</reference>
<dbReference type="Proteomes" id="UP000675664">
    <property type="component" value="Unassembled WGS sequence"/>
</dbReference>
<dbReference type="GO" id="GO:0046872">
    <property type="term" value="F:metal ion binding"/>
    <property type="evidence" value="ECO:0007669"/>
    <property type="project" value="UniProtKB-KW"/>
</dbReference>
<dbReference type="Gene3D" id="3.30.70.20">
    <property type="match status" value="1"/>
</dbReference>
<dbReference type="InterPro" id="IPR017900">
    <property type="entry name" value="4Fe4S_Fe_S_CS"/>
</dbReference>
<dbReference type="GO" id="GO:0051539">
    <property type="term" value="F:4 iron, 4 sulfur cluster binding"/>
    <property type="evidence" value="ECO:0007669"/>
    <property type="project" value="UniProtKB-KW"/>
</dbReference>
<evidence type="ECO:0000256" key="7">
    <source>
        <dbReference type="ARBA" id="ARBA00023014"/>
    </source>
</evidence>
<evidence type="ECO:0000259" key="8">
    <source>
        <dbReference type="PROSITE" id="PS51379"/>
    </source>
</evidence>
<dbReference type="SUPFAM" id="SSF52218">
    <property type="entry name" value="Flavoproteins"/>
    <property type="match status" value="1"/>
</dbReference>
<evidence type="ECO:0000313" key="10">
    <source>
        <dbReference type="Proteomes" id="UP000675664"/>
    </source>
</evidence>
<keyword evidence="2" id="KW-0004">4Fe-4S</keyword>
<feature type="domain" description="4Fe-4S ferredoxin-type" evidence="8">
    <location>
        <begin position="224"/>
        <end position="252"/>
    </location>
</feature>
<dbReference type="Pfam" id="PF12837">
    <property type="entry name" value="Fer4_6"/>
    <property type="match status" value="1"/>
</dbReference>
<dbReference type="InterPro" id="IPR029039">
    <property type="entry name" value="Flavoprotein-like_sf"/>
</dbReference>